<dbReference type="PANTHER" id="PTHR35007">
    <property type="entry name" value="INTEGRAL MEMBRANE PROTEIN-RELATED"/>
    <property type="match status" value="1"/>
</dbReference>
<gene>
    <name evidence="2" type="ORF">Cpap_0019</name>
</gene>
<feature type="transmembrane region" description="Helical" evidence="1">
    <location>
        <begin position="36"/>
        <end position="52"/>
    </location>
</feature>
<dbReference type="Proteomes" id="UP000003860">
    <property type="component" value="Unassembled WGS sequence"/>
</dbReference>
<name>F1TIT4_9FIRM</name>
<evidence type="ECO:0000313" key="2">
    <source>
        <dbReference type="EMBL" id="EGD45663.1"/>
    </source>
</evidence>
<dbReference type="AlphaFoldDB" id="F1TIT4"/>
<organism evidence="2 3">
    <name type="scientific">Ruminiclostridium papyrosolvens DSM 2782</name>
    <dbReference type="NCBI Taxonomy" id="588581"/>
    <lineage>
        <taxon>Bacteria</taxon>
        <taxon>Bacillati</taxon>
        <taxon>Bacillota</taxon>
        <taxon>Clostridia</taxon>
        <taxon>Eubacteriales</taxon>
        <taxon>Oscillospiraceae</taxon>
        <taxon>Ruminiclostridium</taxon>
    </lineage>
</organism>
<reference evidence="2" key="1">
    <citation type="submission" date="2009-07" db="EMBL/GenBank/DDBJ databases">
        <authorList>
            <consortium name="US DOE Joint Genome Institute (JGI-PGF)"/>
            <person name="Lucas S."/>
            <person name="Copeland A."/>
            <person name="Lapidus A."/>
            <person name="Glavina del Rio T."/>
            <person name="Tice H."/>
            <person name="Bruce D."/>
            <person name="Goodwin L."/>
            <person name="Pitluck S."/>
            <person name="Larimer F."/>
            <person name="Land M.L."/>
            <person name="Mouttaki H."/>
            <person name="He Z."/>
            <person name="Zhou J."/>
            <person name="Hemme C.L."/>
        </authorList>
    </citation>
    <scope>NUCLEOTIDE SEQUENCE</scope>
    <source>
        <strain evidence="2">DSM 2782</strain>
    </source>
</reference>
<feature type="transmembrane region" description="Helical" evidence="1">
    <location>
        <begin position="192"/>
        <end position="209"/>
    </location>
</feature>
<dbReference type="eggNOG" id="COG4965">
    <property type="taxonomic scope" value="Bacteria"/>
</dbReference>
<dbReference type="RefSeq" id="WP_004622640.1">
    <property type="nucleotide sequence ID" value="NZ_ACXX02000023.1"/>
</dbReference>
<keyword evidence="3" id="KW-1185">Reference proteome</keyword>
<proteinExistence type="predicted"/>
<comment type="caution">
    <text evidence="2">The sequence shown here is derived from an EMBL/GenBank/DDBJ whole genome shotgun (WGS) entry which is preliminary data.</text>
</comment>
<dbReference type="STRING" id="588581.Cpap_0019"/>
<accession>F1TIT4</accession>
<feature type="transmembrane region" description="Helical" evidence="1">
    <location>
        <begin position="12"/>
        <end position="30"/>
    </location>
</feature>
<dbReference type="EMBL" id="ACXX02000023">
    <property type="protein sequence ID" value="EGD45663.1"/>
    <property type="molecule type" value="Genomic_DNA"/>
</dbReference>
<dbReference type="OrthoDB" id="9796142at2"/>
<keyword evidence="1" id="KW-0472">Membrane</keyword>
<evidence type="ECO:0000256" key="1">
    <source>
        <dbReference type="SAM" id="Phobius"/>
    </source>
</evidence>
<evidence type="ECO:0000313" key="3">
    <source>
        <dbReference type="Proteomes" id="UP000003860"/>
    </source>
</evidence>
<sequence length="247" mass="27916">MVDYNEYSIPLQLKLLYALSAAAVVFAVSYMFYRSIVISVIISPSGICYLRYKRKQIIYKRKRELNLQFKDLLISLASSLSAGKPLEKSFVGALSDLYVLYPSDDAHIVRETKIIINKLSLNVSIEDAISEFADRSDIDDIKNFSDVIIICKRTGGNLVEAIKNSSRIISEKIEMKQEIETLLSSRRFEQKILNIMPIAMIFILSTTAGEYIKPVFITVTGRIAVTLCLVLLIVAYLISNKIMNIKL</sequence>
<keyword evidence="1" id="KW-1133">Transmembrane helix</keyword>
<protein>
    <submittedName>
        <fullName evidence="2">Flp pilus assembly protein TadB-like protein</fullName>
    </submittedName>
</protein>
<feature type="transmembrane region" description="Helical" evidence="1">
    <location>
        <begin position="215"/>
        <end position="238"/>
    </location>
</feature>
<keyword evidence="1" id="KW-0812">Transmembrane</keyword>
<reference evidence="2" key="2">
    <citation type="submission" date="2011-01" db="EMBL/GenBank/DDBJ databases">
        <title>The Non-contiguous Finished genome of Clostridium papyrosolvens.</title>
        <authorList>
            <person name="Lucas S."/>
            <person name="Copeland A."/>
            <person name="Lapidus A."/>
            <person name="Cheng J.-F."/>
            <person name="Goodwin L."/>
            <person name="Pitluck S."/>
            <person name="Misra M."/>
            <person name="Chertkov O."/>
            <person name="Detter J.C."/>
            <person name="Han C."/>
            <person name="Tapia R."/>
            <person name="Land M."/>
            <person name="Hauser L."/>
            <person name="Kyrpides N."/>
            <person name="Ivanova N."/>
            <person name="Pagani I."/>
            <person name="Mouttaki H."/>
            <person name="He Z."/>
            <person name="Zhou J."/>
            <person name="Hemme C.L."/>
            <person name="Woyke T."/>
        </authorList>
    </citation>
    <scope>NUCLEOTIDE SEQUENCE [LARGE SCALE GENOMIC DNA]</scope>
    <source>
        <strain evidence="2">DSM 2782</strain>
    </source>
</reference>
<dbReference type="PANTHER" id="PTHR35007:SF1">
    <property type="entry name" value="PILUS ASSEMBLY PROTEIN"/>
    <property type="match status" value="1"/>
</dbReference>
<dbReference type="GO" id="GO:0005886">
    <property type="term" value="C:plasma membrane"/>
    <property type="evidence" value="ECO:0007669"/>
    <property type="project" value="UniProtKB-SubCell"/>
</dbReference>